<dbReference type="Proteomes" id="UP000308267">
    <property type="component" value="Unassembled WGS sequence"/>
</dbReference>
<protein>
    <recommendedName>
        <fullName evidence="1">SOWAHA-C winged helix-turn-helix domain-containing protein</fullName>
    </recommendedName>
</protein>
<feature type="domain" description="SOWAHA-C winged helix-turn-helix" evidence="1">
    <location>
        <begin position="17"/>
        <end position="83"/>
    </location>
</feature>
<evidence type="ECO:0000259" key="1">
    <source>
        <dbReference type="Pfam" id="PF25877"/>
    </source>
</evidence>
<proteinExistence type="predicted"/>
<reference evidence="2 3" key="1">
    <citation type="journal article" date="2019" name="BMC Genomics">
        <title>New insights from Opisthorchis felineus genome: update on genomics of the epidemiologically important liver flukes.</title>
        <authorList>
            <person name="Ershov N.I."/>
            <person name="Mordvinov V.A."/>
            <person name="Prokhortchouk E.B."/>
            <person name="Pakharukova M.Y."/>
            <person name="Gunbin K.V."/>
            <person name="Ustyantsev K."/>
            <person name="Genaev M.A."/>
            <person name="Blinov A.G."/>
            <person name="Mazur A."/>
            <person name="Boulygina E."/>
            <person name="Tsygankova S."/>
            <person name="Khrameeva E."/>
            <person name="Chekanov N."/>
            <person name="Fan G."/>
            <person name="Xiao A."/>
            <person name="Zhang H."/>
            <person name="Xu X."/>
            <person name="Yang H."/>
            <person name="Solovyev V."/>
            <person name="Lee S.M."/>
            <person name="Liu X."/>
            <person name="Afonnikov D.A."/>
            <person name="Skryabin K.G."/>
        </authorList>
    </citation>
    <scope>NUCLEOTIDE SEQUENCE [LARGE SCALE GENOMIC DNA]</scope>
    <source>
        <strain evidence="2">AK-0245</strain>
        <tissue evidence="2">Whole organism</tissue>
    </source>
</reference>
<evidence type="ECO:0000313" key="3">
    <source>
        <dbReference type="Proteomes" id="UP000308267"/>
    </source>
</evidence>
<dbReference type="EMBL" id="SJOL01005684">
    <property type="protein sequence ID" value="TGZ69940.1"/>
    <property type="molecule type" value="Genomic_DNA"/>
</dbReference>
<organism evidence="2 3">
    <name type="scientific">Opisthorchis felineus</name>
    <dbReference type="NCBI Taxonomy" id="147828"/>
    <lineage>
        <taxon>Eukaryota</taxon>
        <taxon>Metazoa</taxon>
        <taxon>Spiralia</taxon>
        <taxon>Lophotrochozoa</taxon>
        <taxon>Platyhelminthes</taxon>
        <taxon>Trematoda</taxon>
        <taxon>Digenea</taxon>
        <taxon>Opisthorchiida</taxon>
        <taxon>Opisthorchiata</taxon>
        <taxon>Opisthorchiidae</taxon>
        <taxon>Opisthorchis</taxon>
    </lineage>
</organism>
<accession>A0A4S2M145</accession>
<name>A0A4S2M145_OPIFE</name>
<comment type="caution">
    <text evidence="2">The sequence shown here is derived from an EMBL/GenBank/DDBJ whole genome shotgun (WGS) entry which is preliminary data.</text>
</comment>
<sequence>MRPFRWRAHFEMDLKTRIADAIRRNGGRLPCNQLISLFSENYLKDPESKRLFKKAVSAVAVVEHGEDKRRFVVLKELARNKENVTTDQTVVSQSTQTPTSRLPVELHAQKHVCGTANKTVAKQQQVQTYSMYTGSEPRQWWIASAECRHADMSRLLGLNPKLVNWNDEIYASSYVIHLSSLGFPTPDQQYFP</sequence>
<gene>
    <name evidence="2" type="ORF">CRM22_003450</name>
</gene>
<dbReference type="AlphaFoldDB" id="A0A4S2M145"/>
<dbReference type="Pfam" id="PF25877">
    <property type="entry name" value="WHD_SOWAH"/>
    <property type="match status" value="1"/>
</dbReference>
<keyword evidence="3" id="KW-1185">Reference proteome</keyword>
<evidence type="ECO:0000313" key="2">
    <source>
        <dbReference type="EMBL" id="TGZ69940.1"/>
    </source>
</evidence>
<dbReference type="OrthoDB" id="60433at2759"/>
<dbReference type="InterPro" id="IPR058889">
    <property type="entry name" value="WHD_SOWAHA-C"/>
</dbReference>